<name>A0A371I8I7_MUCPR</name>
<organism evidence="1 2">
    <name type="scientific">Mucuna pruriens</name>
    <name type="common">Velvet bean</name>
    <name type="synonym">Dolichos pruriens</name>
    <dbReference type="NCBI Taxonomy" id="157652"/>
    <lineage>
        <taxon>Eukaryota</taxon>
        <taxon>Viridiplantae</taxon>
        <taxon>Streptophyta</taxon>
        <taxon>Embryophyta</taxon>
        <taxon>Tracheophyta</taxon>
        <taxon>Spermatophyta</taxon>
        <taxon>Magnoliopsida</taxon>
        <taxon>eudicotyledons</taxon>
        <taxon>Gunneridae</taxon>
        <taxon>Pentapetalae</taxon>
        <taxon>rosids</taxon>
        <taxon>fabids</taxon>
        <taxon>Fabales</taxon>
        <taxon>Fabaceae</taxon>
        <taxon>Papilionoideae</taxon>
        <taxon>50 kb inversion clade</taxon>
        <taxon>NPAAA clade</taxon>
        <taxon>indigoferoid/millettioid clade</taxon>
        <taxon>Phaseoleae</taxon>
        <taxon>Mucuna</taxon>
    </lineage>
</organism>
<comment type="caution">
    <text evidence="1">The sequence shown here is derived from an EMBL/GenBank/DDBJ whole genome shotgun (WGS) entry which is preliminary data.</text>
</comment>
<reference evidence="1" key="1">
    <citation type="submission" date="2018-05" db="EMBL/GenBank/DDBJ databases">
        <title>Draft genome of Mucuna pruriens seed.</title>
        <authorList>
            <person name="Nnadi N.E."/>
            <person name="Vos R."/>
            <person name="Hasami M.H."/>
            <person name="Devisetty U.K."/>
            <person name="Aguiy J.C."/>
        </authorList>
    </citation>
    <scope>NUCLEOTIDE SEQUENCE [LARGE SCALE GENOMIC DNA]</scope>
    <source>
        <strain evidence="1">JCA_2017</strain>
    </source>
</reference>
<evidence type="ECO:0000313" key="1">
    <source>
        <dbReference type="EMBL" id="RDY11254.1"/>
    </source>
</evidence>
<dbReference type="OrthoDB" id="1929566at2759"/>
<evidence type="ECO:0000313" key="2">
    <source>
        <dbReference type="Proteomes" id="UP000257109"/>
    </source>
</evidence>
<proteinExistence type="predicted"/>
<dbReference type="EMBL" id="QJKJ01000678">
    <property type="protein sequence ID" value="RDY11254.1"/>
    <property type="molecule type" value="Genomic_DNA"/>
</dbReference>
<sequence length="68" mass="7752">MNIIVVHVSNLLNSHVSYVSIFNGLNFSWNEQVKFHLGVLDLNLALLEEKPVVIIDSSNNEEKTHYKS</sequence>
<gene>
    <name evidence="1" type="ORF">CR513_04118</name>
</gene>
<dbReference type="AlphaFoldDB" id="A0A371I8I7"/>
<feature type="non-terminal residue" evidence="1">
    <location>
        <position position="1"/>
    </location>
</feature>
<dbReference type="Proteomes" id="UP000257109">
    <property type="component" value="Unassembled WGS sequence"/>
</dbReference>
<protein>
    <submittedName>
        <fullName evidence="1">Uncharacterized protein</fullName>
    </submittedName>
</protein>
<accession>A0A371I8I7</accession>
<keyword evidence="2" id="KW-1185">Reference proteome</keyword>